<evidence type="ECO:0000313" key="4">
    <source>
        <dbReference type="EMBL" id="KAB5569245.1"/>
    </source>
</evidence>
<feature type="transmembrane region" description="Helical" evidence="2">
    <location>
        <begin position="198"/>
        <end position="222"/>
    </location>
</feature>
<dbReference type="PROSITE" id="PS50833">
    <property type="entry name" value="BRIX"/>
    <property type="match status" value="1"/>
</dbReference>
<dbReference type="GO" id="GO:0042134">
    <property type="term" value="F:rRNA primary transcript binding"/>
    <property type="evidence" value="ECO:0007669"/>
    <property type="project" value="InterPro"/>
</dbReference>
<dbReference type="EMBL" id="VDCV01000002">
    <property type="protein sequence ID" value="KAB5569245.1"/>
    <property type="molecule type" value="Genomic_DNA"/>
</dbReference>
<feature type="region of interest" description="Disordered" evidence="1">
    <location>
        <begin position="283"/>
        <end position="303"/>
    </location>
</feature>
<dbReference type="GO" id="GO:0030687">
    <property type="term" value="C:preribosome, large subunit precursor"/>
    <property type="evidence" value="ECO:0007669"/>
    <property type="project" value="TreeGrafter"/>
</dbReference>
<proteinExistence type="predicted"/>
<dbReference type="AlphaFoldDB" id="A0A5N5NNQ5"/>
<dbReference type="SUPFAM" id="SSF52954">
    <property type="entry name" value="Class II aaRS ABD-related"/>
    <property type="match status" value="2"/>
</dbReference>
<dbReference type="GO" id="GO:0000460">
    <property type="term" value="P:maturation of 5.8S rRNA"/>
    <property type="evidence" value="ECO:0007669"/>
    <property type="project" value="TreeGrafter"/>
</dbReference>
<dbReference type="Pfam" id="PF04427">
    <property type="entry name" value="Brix"/>
    <property type="match status" value="1"/>
</dbReference>
<organism evidence="4 5">
    <name type="scientific">Salix brachista</name>
    <dbReference type="NCBI Taxonomy" id="2182728"/>
    <lineage>
        <taxon>Eukaryota</taxon>
        <taxon>Viridiplantae</taxon>
        <taxon>Streptophyta</taxon>
        <taxon>Embryophyta</taxon>
        <taxon>Tracheophyta</taxon>
        <taxon>Spermatophyta</taxon>
        <taxon>Magnoliopsida</taxon>
        <taxon>eudicotyledons</taxon>
        <taxon>Gunneridae</taxon>
        <taxon>Pentapetalae</taxon>
        <taxon>rosids</taxon>
        <taxon>fabids</taxon>
        <taxon>Malpighiales</taxon>
        <taxon>Salicaceae</taxon>
        <taxon>Saliceae</taxon>
        <taxon>Salix</taxon>
    </lineage>
</organism>
<evidence type="ECO:0000256" key="2">
    <source>
        <dbReference type="SAM" id="Phobius"/>
    </source>
</evidence>
<gene>
    <name evidence="4" type="ORF">DKX38_003038</name>
</gene>
<feature type="region of interest" description="Disordered" evidence="1">
    <location>
        <begin position="1"/>
        <end position="77"/>
    </location>
</feature>
<dbReference type="Proteomes" id="UP000326939">
    <property type="component" value="Chromosome 2"/>
</dbReference>
<keyword evidence="5" id="KW-1185">Reference proteome</keyword>
<reference evidence="5" key="1">
    <citation type="journal article" date="2019" name="Gigascience">
        <title>De novo genome assembly of the endangered Acer yangbiense, a plant species with extremely small populations endemic to Yunnan Province, China.</title>
        <authorList>
            <person name="Yang J."/>
            <person name="Wariss H.M."/>
            <person name="Tao L."/>
            <person name="Zhang R."/>
            <person name="Yun Q."/>
            <person name="Hollingsworth P."/>
            <person name="Dao Z."/>
            <person name="Luo G."/>
            <person name="Guo H."/>
            <person name="Ma Y."/>
            <person name="Sun W."/>
        </authorList>
    </citation>
    <scope>NUCLEOTIDE SEQUENCE [LARGE SCALE GENOMIC DNA]</scope>
    <source>
        <strain evidence="5">cv. br00</strain>
    </source>
</reference>
<comment type="caution">
    <text evidence="4">The sequence shown here is derived from an EMBL/GenBank/DDBJ whole genome shotgun (WGS) entry which is preliminary data.</text>
</comment>
<name>A0A5N5NNQ5_9ROSI</name>
<dbReference type="SMART" id="SM00879">
    <property type="entry name" value="Brix"/>
    <property type="match status" value="1"/>
</dbReference>
<keyword evidence="2" id="KW-1133">Transmembrane helix</keyword>
<feature type="compositionally biased region" description="Basic and acidic residues" evidence="1">
    <location>
        <begin position="1"/>
        <end position="13"/>
    </location>
</feature>
<keyword evidence="2" id="KW-0472">Membrane</keyword>
<feature type="compositionally biased region" description="Basic residues" evidence="1">
    <location>
        <begin position="52"/>
        <end position="70"/>
    </location>
</feature>
<sequence>MGGKRRNNEREAMEEYGDDVELDKKEKKKKMEKEKRREILPSMIKNKEKRSAVHAKLKHEKKVEKRKKLKARDAEEKRALELGEEPLPRKIPRTIENTRENDETVCKPDDEELFACNDADEFSSIIKRERTPKILITTSRFNSTRGPAFISELLEVIPNAHYYKRGTYDLKKIVEYAKKQDFTSLIVVHTKRREPGEWYFVVFNTELVLNCLGILTLFRLFVDALLIIGLPDGPTAHFKLSRLVLRKDIKNHGNPTSHEPELVLTNFTTRLGHRTGSYIFETKESKTSDSKGKKGKDGKGEKISQQKVIARLQECGPRFTLKLRSLQHGTFDTKGGEYEWVHKVAFERLLFAGNGHQPEEVFLVSCTRLNQFIRLGV</sequence>
<feature type="compositionally biased region" description="Basic and acidic residues" evidence="1">
    <location>
        <begin position="22"/>
        <end position="51"/>
    </location>
</feature>
<dbReference type="InterPro" id="IPR044281">
    <property type="entry name" value="IMP4/RPF1"/>
</dbReference>
<feature type="domain" description="Brix" evidence="3">
    <location>
        <begin position="132"/>
        <end position="332"/>
    </location>
</feature>
<dbReference type="Gene3D" id="3.40.50.10480">
    <property type="entry name" value="Probable brix-domain ribosomal biogenesis protein"/>
    <property type="match status" value="1"/>
</dbReference>
<evidence type="ECO:0000256" key="1">
    <source>
        <dbReference type="SAM" id="MobiDB-lite"/>
    </source>
</evidence>
<keyword evidence="2" id="KW-0812">Transmembrane</keyword>
<evidence type="ECO:0000259" key="3">
    <source>
        <dbReference type="PROSITE" id="PS50833"/>
    </source>
</evidence>
<dbReference type="PANTHER" id="PTHR22734:SF3">
    <property type="entry name" value="RIBOSOME PRODUCTION FACTOR 1"/>
    <property type="match status" value="1"/>
</dbReference>
<evidence type="ECO:0000313" key="5">
    <source>
        <dbReference type="Proteomes" id="UP000326939"/>
    </source>
</evidence>
<dbReference type="GO" id="GO:0005730">
    <property type="term" value="C:nucleolus"/>
    <property type="evidence" value="ECO:0007669"/>
    <property type="project" value="TreeGrafter"/>
</dbReference>
<protein>
    <recommendedName>
        <fullName evidence="3">Brix domain-containing protein</fullName>
    </recommendedName>
</protein>
<dbReference type="InterPro" id="IPR007109">
    <property type="entry name" value="Brix"/>
</dbReference>
<dbReference type="PANTHER" id="PTHR22734">
    <property type="entry name" value="U3 SMALL NUCLEOLAR RIBONUCLEOPROTEIN PROTEIN IMP4"/>
    <property type="match status" value="1"/>
</dbReference>
<accession>A0A5N5NNQ5</accession>
<dbReference type="GO" id="GO:0000470">
    <property type="term" value="P:maturation of LSU-rRNA"/>
    <property type="evidence" value="ECO:0007669"/>
    <property type="project" value="TreeGrafter"/>
</dbReference>